<reference evidence="5 6" key="1">
    <citation type="submission" date="2024-03" db="EMBL/GenBank/DDBJ databases">
        <authorList>
            <person name="Gkanogiannis A."/>
            <person name="Becerra Lopez-Lavalle L."/>
        </authorList>
    </citation>
    <scope>NUCLEOTIDE SEQUENCE [LARGE SCALE GENOMIC DNA]</scope>
</reference>
<dbReference type="InterPro" id="IPR009072">
    <property type="entry name" value="Histone-fold"/>
</dbReference>
<evidence type="ECO:0000256" key="1">
    <source>
        <dbReference type="ARBA" id="ARBA00002001"/>
    </source>
</evidence>
<feature type="domain" description="Core Histone H2A/H2B/H3" evidence="4">
    <location>
        <begin position="262"/>
        <end position="311"/>
    </location>
</feature>
<protein>
    <recommendedName>
        <fullName evidence="4">Core Histone H2A/H2B/H3 domain-containing protein</fullName>
    </recommendedName>
</protein>
<evidence type="ECO:0000256" key="2">
    <source>
        <dbReference type="ARBA" id="ARBA00006846"/>
    </source>
</evidence>
<proteinExistence type="inferred from homology"/>
<dbReference type="Gene3D" id="1.10.20.10">
    <property type="entry name" value="Histone, subunit A"/>
    <property type="match status" value="1"/>
</dbReference>
<feature type="region of interest" description="Disordered" evidence="3">
    <location>
        <begin position="34"/>
        <end position="64"/>
    </location>
</feature>
<dbReference type="Proteomes" id="UP001642487">
    <property type="component" value="Chromosome 10"/>
</dbReference>
<comment type="function">
    <text evidence="1">Core component of nucleosome. Nucleosomes wrap and compact DNA into chromatin, limiting DNA accessibility to the cellular machineries which require DNA as a template. Histones thereby play a central role in transcription regulation, DNA repair, DNA replication and chromosomal stability. DNA accessibility is regulated via a complex set of post-translational modifications of histones, also called histone code, and nucleosome remodeling.</text>
</comment>
<evidence type="ECO:0000256" key="3">
    <source>
        <dbReference type="SAM" id="MobiDB-lite"/>
    </source>
</evidence>
<gene>
    <name evidence="5" type="ORF">CITCOLO1_LOCUS3684</name>
</gene>
<evidence type="ECO:0000313" key="6">
    <source>
        <dbReference type="Proteomes" id="UP001642487"/>
    </source>
</evidence>
<comment type="similarity">
    <text evidence="2">Belongs to the histone H2B family.</text>
</comment>
<sequence length="311" mass="35973">MRHKPFPHYDELSIVFGRDKAIGDTCQTPLDQAYETDDHVGDVRSRSQDNEQTENGVSKNIPTVDGMDEVFSKTRPIDLLTLATVREEASKRGMPSNMTFLIWYEQRSTSMNKSWTSSYHDRRRNMNWNLEGSSRPLNRYTRWMVWRKKEPAKQATLKPTTKLAKLASCKAFPDLQCPSILVKTKSTNHIALSPWINVNPLNPHPRTHYFLTCKFHLREIFKFLLNLTMAPKAEKKPTAEEKKFEKALVEKKLRAEKKLSKDASEKKKNKAKKSVESYKIYILKVLKQVHPDIGISNEAMGIMNGFINDIF</sequence>
<dbReference type="PANTHER" id="PTHR23428">
    <property type="entry name" value="HISTONE H2B"/>
    <property type="match status" value="1"/>
</dbReference>
<feature type="compositionally biased region" description="Basic and acidic residues" evidence="3">
    <location>
        <begin position="36"/>
        <end position="49"/>
    </location>
</feature>
<dbReference type="SUPFAM" id="SSF47113">
    <property type="entry name" value="Histone-fold"/>
    <property type="match status" value="1"/>
</dbReference>
<dbReference type="InterPro" id="IPR000558">
    <property type="entry name" value="Histone_H2B"/>
</dbReference>
<keyword evidence="6" id="KW-1185">Reference proteome</keyword>
<dbReference type="InterPro" id="IPR007125">
    <property type="entry name" value="H2A/H2B/H3"/>
</dbReference>
<dbReference type="PRINTS" id="PR00621">
    <property type="entry name" value="HISTONEH2B"/>
</dbReference>
<dbReference type="SMART" id="SM00427">
    <property type="entry name" value="H2B"/>
    <property type="match status" value="1"/>
</dbReference>
<evidence type="ECO:0000259" key="4">
    <source>
        <dbReference type="Pfam" id="PF00125"/>
    </source>
</evidence>
<dbReference type="EMBL" id="OZ021744">
    <property type="protein sequence ID" value="CAK9312008.1"/>
    <property type="molecule type" value="Genomic_DNA"/>
</dbReference>
<accession>A0ABP0XZ70</accession>
<dbReference type="Pfam" id="PF00125">
    <property type="entry name" value="Histone"/>
    <property type="match status" value="1"/>
</dbReference>
<name>A0ABP0XZ70_9ROSI</name>
<organism evidence="5 6">
    <name type="scientific">Citrullus colocynthis</name>
    <name type="common">colocynth</name>
    <dbReference type="NCBI Taxonomy" id="252529"/>
    <lineage>
        <taxon>Eukaryota</taxon>
        <taxon>Viridiplantae</taxon>
        <taxon>Streptophyta</taxon>
        <taxon>Embryophyta</taxon>
        <taxon>Tracheophyta</taxon>
        <taxon>Spermatophyta</taxon>
        <taxon>Magnoliopsida</taxon>
        <taxon>eudicotyledons</taxon>
        <taxon>Gunneridae</taxon>
        <taxon>Pentapetalae</taxon>
        <taxon>rosids</taxon>
        <taxon>fabids</taxon>
        <taxon>Cucurbitales</taxon>
        <taxon>Cucurbitaceae</taxon>
        <taxon>Benincaseae</taxon>
        <taxon>Citrullus</taxon>
    </lineage>
</organism>
<evidence type="ECO:0000313" key="5">
    <source>
        <dbReference type="EMBL" id="CAK9312008.1"/>
    </source>
</evidence>